<dbReference type="EMBL" id="JWHL01000008">
    <property type="protein sequence ID" value="MBR1369124.1"/>
    <property type="molecule type" value="Genomic_DNA"/>
</dbReference>
<evidence type="ECO:0000313" key="4">
    <source>
        <dbReference type="EMBL" id="MBR1369124.1"/>
    </source>
</evidence>
<reference evidence="4" key="1">
    <citation type="submission" date="2014-12" db="EMBL/GenBank/DDBJ databases">
        <authorList>
            <person name="Huang H.-H."/>
            <person name="Chen S.-C."/>
            <person name="Lai M.-C."/>
        </authorList>
    </citation>
    <scope>NUCLEOTIDE SEQUENCE</scope>
    <source>
        <strain evidence="4">K1F9705b</strain>
    </source>
</reference>
<dbReference type="InterPro" id="IPR019734">
    <property type="entry name" value="TPR_rpt"/>
</dbReference>
<sequence length="265" mass="28929">MKILHLIFFFIAICLFVFLNPLGISFPSDIDAAGAGTFSLIGDGFVSMNQSGIAASCYSYALHFDQNETVLMQKQAEAFYSLHEYEEAAALYSQAASIDPSSSELLTGLGRCYLMAGDPQAAENAFTEALSLSPADPAALHSRAVTLLAEGRYTEAISDLDALIATYPDSGRARMYRGDAYIHMTQRYETEMQETHSRPGSGFSEGKATATTRLTGEASNAYMKAMEDYQKAMELDPRLTPVITMKVMAQYQSQVETYAMIIGSL</sequence>
<dbReference type="GO" id="GO:0046813">
    <property type="term" value="P:receptor-mediated virion attachment to host cell"/>
    <property type="evidence" value="ECO:0007669"/>
    <property type="project" value="TreeGrafter"/>
</dbReference>
<dbReference type="SMART" id="SM00028">
    <property type="entry name" value="TPR"/>
    <property type="match status" value="4"/>
</dbReference>
<dbReference type="Pfam" id="PF13432">
    <property type="entry name" value="TPR_16"/>
    <property type="match status" value="1"/>
</dbReference>
<dbReference type="PROSITE" id="PS50005">
    <property type="entry name" value="TPR"/>
    <property type="match status" value="2"/>
</dbReference>
<dbReference type="SUPFAM" id="SSF48452">
    <property type="entry name" value="TPR-like"/>
    <property type="match status" value="1"/>
</dbReference>
<evidence type="ECO:0000256" key="1">
    <source>
        <dbReference type="ARBA" id="ARBA00022737"/>
    </source>
</evidence>
<dbReference type="Gene3D" id="1.25.40.10">
    <property type="entry name" value="Tetratricopeptide repeat domain"/>
    <property type="match status" value="1"/>
</dbReference>
<keyword evidence="2 3" id="KW-0802">TPR repeat</keyword>
<evidence type="ECO:0000256" key="3">
    <source>
        <dbReference type="PROSITE-ProRule" id="PRU00339"/>
    </source>
</evidence>
<dbReference type="InterPro" id="IPR050498">
    <property type="entry name" value="Ycf3"/>
</dbReference>
<proteinExistence type="predicted"/>
<dbReference type="Proteomes" id="UP000730161">
    <property type="component" value="Unassembled WGS sequence"/>
</dbReference>
<comment type="caution">
    <text evidence="4">The sequence shown here is derived from an EMBL/GenBank/DDBJ whole genome shotgun (WGS) entry which is preliminary data.</text>
</comment>
<dbReference type="PANTHER" id="PTHR44858">
    <property type="entry name" value="TETRATRICOPEPTIDE REPEAT PROTEIN 6"/>
    <property type="match status" value="1"/>
</dbReference>
<feature type="repeat" description="TPR" evidence="3">
    <location>
        <begin position="103"/>
        <end position="136"/>
    </location>
</feature>
<feature type="repeat" description="TPR" evidence="3">
    <location>
        <begin position="69"/>
        <end position="102"/>
    </location>
</feature>
<evidence type="ECO:0000313" key="5">
    <source>
        <dbReference type="Proteomes" id="UP000730161"/>
    </source>
</evidence>
<organism evidence="4 5">
    <name type="scientific">Methanocalculus chunghsingensis</name>
    <dbReference type="NCBI Taxonomy" id="156457"/>
    <lineage>
        <taxon>Archaea</taxon>
        <taxon>Methanobacteriati</taxon>
        <taxon>Methanobacteriota</taxon>
        <taxon>Stenosarchaea group</taxon>
        <taxon>Methanomicrobia</taxon>
        <taxon>Methanomicrobiales</taxon>
        <taxon>Methanocalculaceae</taxon>
        <taxon>Methanocalculus</taxon>
    </lineage>
</organism>
<accession>A0A8J7W682</accession>
<protein>
    <recommendedName>
        <fullName evidence="6">Tetratricopeptide repeat protein</fullName>
    </recommendedName>
</protein>
<keyword evidence="1" id="KW-0677">Repeat</keyword>
<evidence type="ECO:0008006" key="6">
    <source>
        <dbReference type="Google" id="ProtNLM"/>
    </source>
</evidence>
<dbReference type="InterPro" id="IPR011990">
    <property type="entry name" value="TPR-like_helical_dom_sf"/>
</dbReference>
<gene>
    <name evidence="4" type="ORF">RJ53_06290</name>
</gene>
<dbReference type="Pfam" id="PF14559">
    <property type="entry name" value="TPR_19"/>
    <property type="match status" value="1"/>
</dbReference>
<keyword evidence="5" id="KW-1185">Reference proteome</keyword>
<evidence type="ECO:0000256" key="2">
    <source>
        <dbReference type="ARBA" id="ARBA00022803"/>
    </source>
</evidence>
<dbReference type="RefSeq" id="WP_211530815.1">
    <property type="nucleotide sequence ID" value="NZ_JWHL01000008.1"/>
</dbReference>
<dbReference type="PANTHER" id="PTHR44858:SF1">
    <property type="entry name" value="UDP-N-ACETYLGLUCOSAMINE--PEPTIDE N-ACETYLGLUCOSAMINYLTRANSFERASE SPINDLY-RELATED"/>
    <property type="match status" value="1"/>
</dbReference>
<name>A0A8J7W682_9EURY</name>
<dbReference type="AlphaFoldDB" id="A0A8J7W682"/>